<proteinExistence type="predicted"/>
<comment type="cofactor">
    <cofactor evidence="1">
        <name>[4Fe-4S] cluster</name>
        <dbReference type="ChEBI" id="CHEBI:49883"/>
    </cofactor>
</comment>
<sequence>MVLRAWASDRPAPVGAVRSALAVLRADPTSVTDAEWVALLGADGDELAELCALADAARTEVTDADVMTFVVNRNLDTAVVGVAHPAVPIDALVAEAWELGATEICMQGALPVPGGGSVGSDDGYLRIIERIHTAAPGIHLHAFRPPEIRDGAARMGLGVPDFLRLASDAGLGSVPGTAAQILDDDVRAALHPAGQPAPVSEWVDTIRAAHQAGLFSTATLLYGHVETAEHVVAHLRLLNRIADETHGFRELIVMPLLPQNAPPHLVDVATRMVSPRESRAVHAVARLMTVGHIDHLQVAWTKLDRDVVLDVLAGGADDIGGLLLDGELSPESGQEAGATLTVDDVVDIAAAVGRAPRQRRTDYGPPPEGRRIVLPQRINALGTSTLGENVRACR</sequence>
<evidence type="ECO:0000313" key="9">
    <source>
        <dbReference type="Proteomes" id="UP000010988"/>
    </source>
</evidence>
<dbReference type="PROSITE" id="PS51918">
    <property type="entry name" value="RADICAL_SAM"/>
    <property type="match status" value="1"/>
</dbReference>
<evidence type="ECO:0000256" key="2">
    <source>
        <dbReference type="ARBA" id="ARBA00022485"/>
    </source>
</evidence>
<keyword evidence="6" id="KW-0411">Iron-sulfur</keyword>
<protein>
    <submittedName>
        <fullName evidence="8">FO synthase subunit 2</fullName>
    </submittedName>
</protein>
<dbReference type="InterPro" id="IPR034405">
    <property type="entry name" value="F420"/>
</dbReference>
<dbReference type="InterPro" id="IPR007197">
    <property type="entry name" value="rSAM"/>
</dbReference>
<evidence type="ECO:0000259" key="7">
    <source>
        <dbReference type="PROSITE" id="PS51918"/>
    </source>
</evidence>
<dbReference type="EMBL" id="BANR01000003">
    <property type="protein sequence ID" value="GAC47571.1"/>
    <property type="molecule type" value="Genomic_DNA"/>
</dbReference>
<dbReference type="RefSeq" id="WP_005171170.1">
    <property type="nucleotide sequence ID" value="NZ_BANR01000003.1"/>
</dbReference>
<dbReference type="InterPro" id="IPR013785">
    <property type="entry name" value="Aldolase_TIM"/>
</dbReference>
<dbReference type="Gene3D" id="3.20.20.70">
    <property type="entry name" value="Aldolase class I"/>
    <property type="match status" value="1"/>
</dbReference>
<evidence type="ECO:0000256" key="6">
    <source>
        <dbReference type="ARBA" id="ARBA00023014"/>
    </source>
</evidence>
<keyword evidence="9" id="KW-1185">Reference proteome</keyword>
<dbReference type="GO" id="GO:0046872">
    <property type="term" value="F:metal ion binding"/>
    <property type="evidence" value="ECO:0007669"/>
    <property type="project" value="UniProtKB-KW"/>
</dbReference>
<dbReference type="OrthoDB" id="9802027at2"/>
<evidence type="ECO:0000256" key="4">
    <source>
        <dbReference type="ARBA" id="ARBA00022723"/>
    </source>
</evidence>
<evidence type="ECO:0000256" key="3">
    <source>
        <dbReference type="ARBA" id="ARBA00022691"/>
    </source>
</evidence>
<evidence type="ECO:0000256" key="1">
    <source>
        <dbReference type="ARBA" id="ARBA00001966"/>
    </source>
</evidence>
<keyword evidence="4" id="KW-0479">Metal-binding</keyword>
<keyword evidence="5" id="KW-0408">Iron</keyword>
<feature type="domain" description="Radical SAM core" evidence="7">
    <location>
        <begin position="31"/>
        <end position="294"/>
    </location>
</feature>
<dbReference type="SUPFAM" id="SSF102114">
    <property type="entry name" value="Radical SAM enzymes"/>
    <property type="match status" value="1"/>
</dbReference>
<dbReference type="InterPro" id="IPR058240">
    <property type="entry name" value="rSAM_sf"/>
</dbReference>
<evidence type="ECO:0000256" key="5">
    <source>
        <dbReference type="ARBA" id="ARBA00023004"/>
    </source>
</evidence>
<dbReference type="STRING" id="1220583.GOACH_03_05940"/>
<gene>
    <name evidence="8" type="primary">cofH</name>
    <name evidence="8" type="ORF">GOACH_03_05940</name>
</gene>
<dbReference type="AlphaFoldDB" id="L7KGF6"/>
<dbReference type="Proteomes" id="UP000010988">
    <property type="component" value="Unassembled WGS sequence"/>
</dbReference>
<dbReference type="PANTHER" id="PTHR43076">
    <property type="entry name" value="FO SYNTHASE (COFH)"/>
    <property type="match status" value="1"/>
</dbReference>
<keyword evidence="3" id="KW-0949">S-adenosyl-L-methionine</keyword>
<comment type="caution">
    <text evidence="8">The sequence shown here is derived from an EMBL/GenBank/DDBJ whole genome shotgun (WGS) entry which is preliminary data.</text>
</comment>
<keyword evidence="2" id="KW-0004">4Fe-4S</keyword>
<evidence type="ECO:0000313" key="8">
    <source>
        <dbReference type="EMBL" id="GAC47571.1"/>
    </source>
</evidence>
<dbReference type="GO" id="GO:0051539">
    <property type="term" value="F:4 iron, 4 sulfur cluster binding"/>
    <property type="evidence" value="ECO:0007669"/>
    <property type="project" value="UniProtKB-KW"/>
</dbReference>
<accession>L7KGF6</accession>
<reference evidence="8 9" key="1">
    <citation type="submission" date="2012-12" db="EMBL/GenBank/DDBJ databases">
        <title>Whole genome shotgun sequence of Gordonia aichiensis NBRC 108223.</title>
        <authorList>
            <person name="Isaki-Nakamura S."/>
            <person name="Hosoyama A."/>
            <person name="Tsuchikane K."/>
            <person name="Ando Y."/>
            <person name="Baba S."/>
            <person name="Ohji S."/>
            <person name="Hamada M."/>
            <person name="Tamura T."/>
            <person name="Yamazoe A."/>
            <person name="Yamazaki S."/>
            <person name="Fujita N."/>
        </authorList>
    </citation>
    <scope>NUCLEOTIDE SEQUENCE [LARGE SCALE GENOMIC DNA]</scope>
    <source>
        <strain evidence="8 9">NBRC 108223</strain>
    </source>
</reference>
<dbReference type="eggNOG" id="COG1060">
    <property type="taxonomic scope" value="Bacteria"/>
</dbReference>
<organism evidence="8 9">
    <name type="scientific">Gordonia aichiensis NBRC 108223</name>
    <dbReference type="NCBI Taxonomy" id="1220583"/>
    <lineage>
        <taxon>Bacteria</taxon>
        <taxon>Bacillati</taxon>
        <taxon>Actinomycetota</taxon>
        <taxon>Actinomycetes</taxon>
        <taxon>Mycobacteriales</taxon>
        <taxon>Gordoniaceae</taxon>
        <taxon>Gordonia</taxon>
    </lineage>
</organism>
<dbReference type="GO" id="GO:0044689">
    <property type="term" value="F:7,8-didemethyl-8-hydroxy-5-deazariboflavin synthase activity"/>
    <property type="evidence" value="ECO:0007669"/>
    <property type="project" value="TreeGrafter"/>
</dbReference>
<name>L7KGF6_9ACTN</name>
<dbReference type="PANTHER" id="PTHR43076:SF1">
    <property type="entry name" value="LIPOYL SYNTHASE 2"/>
    <property type="match status" value="1"/>
</dbReference>